<gene>
    <name evidence="8" type="ORF">ACFOGH_13290</name>
</gene>
<evidence type="ECO:0000256" key="2">
    <source>
        <dbReference type="ARBA" id="ARBA00022692"/>
    </source>
</evidence>
<dbReference type="Proteomes" id="UP001595547">
    <property type="component" value="Unassembled WGS sequence"/>
</dbReference>
<keyword evidence="9" id="KW-1185">Reference proteome</keyword>
<dbReference type="Pfam" id="PF00664">
    <property type="entry name" value="ABC_membrane"/>
    <property type="match status" value="1"/>
</dbReference>
<dbReference type="CDD" id="cd07346">
    <property type="entry name" value="ABC_6TM_exporters"/>
    <property type="match status" value="1"/>
</dbReference>
<accession>A0ABV7IZJ0</accession>
<evidence type="ECO:0000259" key="7">
    <source>
        <dbReference type="PROSITE" id="PS50929"/>
    </source>
</evidence>
<dbReference type="SUPFAM" id="SSF90123">
    <property type="entry name" value="ABC transporter transmembrane region"/>
    <property type="match status" value="1"/>
</dbReference>
<dbReference type="InterPro" id="IPR003439">
    <property type="entry name" value="ABC_transporter-like_ATP-bd"/>
</dbReference>
<dbReference type="PROSITE" id="PS50893">
    <property type="entry name" value="ABC_TRANSPORTER_2"/>
    <property type="match status" value="1"/>
</dbReference>
<dbReference type="InterPro" id="IPR011527">
    <property type="entry name" value="ABC1_TM_dom"/>
</dbReference>
<feature type="transmembrane region" description="Helical" evidence="5">
    <location>
        <begin position="177"/>
        <end position="206"/>
    </location>
</feature>
<feature type="transmembrane region" description="Helical" evidence="5">
    <location>
        <begin position="277"/>
        <end position="299"/>
    </location>
</feature>
<dbReference type="InterPro" id="IPR036640">
    <property type="entry name" value="ABC1_TM_sf"/>
</dbReference>
<dbReference type="RefSeq" id="WP_380073551.1">
    <property type="nucleotide sequence ID" value="NZ_JBHRTO010000001.1"/>
</dbReference>
<name>A0ABV7IZJ0_9RHOB</name>
<dbReference type="PROSITE" id="PS50929">
    <property type="entry name" value="ABC_TM1F"/>
    <property type="match status" value="1"/>
</dbReference>
<dbReference type="InterPro" id="IPR027417">
    <property type="entry name" value="P-loop_NTPase"/>
</dbReference>
<evidence type="ECO:0000259" key="6">
    <source>
        <dbReference type="PROSITE" id="PS50893"/>
    </source>
</evidence>
<feature type="transmembrane region" description="Helical" evidence="5">
    <location>
        <begin position="20"/>
        <end position="38"/>
    </location>
</feature>
<sequence>MLDPNISRYIWTHTKRQQLWVLAVVGLSMIPYFLSLNLPKQIVNGPIQGDGFADPSATQNFMQIAFDLPFIGHVALFNGIELNRLATLFALSGVFLLLVIVNGLFKYYINTYKGRLGERLLRRIRFTLVDHILRFPPATFKRLKGAEVSSMVKDEVEPLGGFTGDAFVAPALLGGQAIMALAFIFVQSIPLGLITTALVAVQGFIIPRMRRRLLVLGRERQLTARELAGRVSEIVDGINTIHAYDTSNFERADISSRLGRIYKIRFDIYQWKFMVKFINNFLASVTPFLFYSVGGYLALQGQLDIGQLVAVIGAYKDLPGPLKELIDWDQNRQDVQIKYNQVIGQFAVDGLLDPEIQAVSAERADGKLTGPLAAVNLGVTDDTGAVGLDRVNFTLPPGETVAIIGNAGSGAEIVAEVLSRIIWPTQGQISIGDADLHSLPESLSGRSITYAGPEAYFFFGTVRDNLLYGLKHAPITEPVFDGAALTQRQWEKREAIWAGNPDFDINSDWIDFAHQGATDQAALMPSVYAALDAVALTRDMFDLALRSNVNLEEHGELKAKTVEMRHVLRDALTKADLNGLIEPFEPGTYNTEATVIENLLFGNARSPELKAGAIIDNPYFLSVLKQQGLADVLFTMGTEVARNAIELFSDLPPDHPFFQQLTFMRSEDIPTYAMLLKNIDKSKANVSDTDRAMMIRLSFDYIEPRHRFGLLTPEMMAQIVAFRTTFHEGLPANLKDAIELYDPEQYMVSGTLLDNMLFGRISQKYRDGVERIYGVAGGVLRELGIYETLLSIGLDFHIGAGGKRLTSVQRQKLALARALIRRSDYYLFNRPLSSLDTRTQEQVLTASLKYLHRDGRNPAVAWVISNARFANQFDRVAVFERGRLVEDGSHAELSQKNGIFKELMSA</sequence>
<dbReference type="Gene3D" id="3.40.50.300">
    <property type="entry name" value="P-loop containing nucleotide triphosphate hydrolases"/>
    <property type="match status" value="2"/>
</dbReference>
<dbReference type="PANTHER" id="PTHR43394">
    <property type="entry name" value="ATP-DEPENDENT PERMEASE MDL1, MITOCHONDRIAL"/>
    <property type="match status" value="1"/>
</dbReference>
<keyword evidence="4 5" id="KW-0472">Membrane</keyword>
<evidence type="ECO:0000256" key="3">
    <source>
        <dbReference type="ARBA" id="ARBA00022989"/>
    </source>
</evidence>
<keyword evidence="3 5" id="KW-1133">Transmembrane helix</keyword>
<comment type="caution">
    <text evidence="8">The sequence shown here is derived from an EMBL/GenBank/DDBJ whole genome shotgun (WGS) entry which is preliminary data.</text>
</comment>
<dbReference type="Gene3D" id="1.20.1560.10">
    <property type="entry name" value="ABC transporter type 1, transmembrane domain"/>
    <property type="match status" value="1"/>
</dbReference>
<feature type="domain" description="ABC transporter" evidence="6">
    <location>
        <begin position="372"/>
        <end position="906"/>
    </location>
</feature>
<dbReference type="InterPro" id="IPR039421">
    <property type="entry name" value="Type_1_exporter"/>
</dbReference>
<evidence type="ECO:0000256" key="5">
    <source>
        <dbReference type="SAM" id="Phobius"/>
    </source>
</evidence>
<evidence type="ECO:0000313" key="8">
    <source>
        <dbReference type="EMBL" id="MFC3181971.1"/>
    </source>
</evidence>
<proteinExistence type="predicted"/>
<organism evidence="8 9">
    <name type="scientific">Cypionkella sinensis</name>
    <dbReference type="NCBI Taxonomy" id="1756043"/>
    <lineage>
        <taxon>Bacteria</taxon>
        <taxon>Pseudomonadati</taxon>
        <taxon>Pseudomonadota</taxon>
        <taxon>Alphaproteobacteria</taxon>
        <taxon>Rhodobacterales</taxon>
        <taxon>Paracoccaceae</taxon>
        <taxon>Cypionkella</taxon>
    </lineage>
</organism>
<dbReference type="SUPFAM" id="SSF52540">
    <property type="entry name" value="P-loop containing nucleoside triphosphate hydrolases"/>
    <property type="match status" value="1"/>
</dbReference>
<keyword evidence="2 5" id="KW-0812">Transmembrane</keyword>
<reference evidence="9" key="1">
    <citation type="journal article" date="2019" name="Int. J. Syst. Evol. Microbiol.">
        <title>The Global Catalogue of Microorganisms (GCM) 10K type strain sequencing project: providing services to taxonomists for standard genome sequencing and annotation.</title>
        <authorList>
            <consortium name="The Broad Institute Genomics Platform"/>
            <consortium name="The Broad Institute Genome Sequencing Center for Infectious Disease"/>
            <person name="Wu L."/>
            <person name="Ma J."/>
        </authorList>
    </citation>
    <scope>NUCLEOTIDE SEQUENCE [LARGE SCALE GENOMIC DNA]</scope>
    <source>
        <strain evidence="9">KCTC 52039</strain>
    </source>
</reference>
<feature type="domain" description="ABC transmembrane type-1" evidence="7">
    <location>
        <begin position="76"/>
        <end position="327"/>
    </location>
</feature>
<evidence type="ECO:0000313" key="9">
    <source>
        <dbReference type="Proteomes" id="UP001595547"/>
    </source>
</evidence>
<comment type="subcellular location">
    <subcellularLocation>
        <location evidence="1">Cell membrane</location>
        <topology evidence="1">Multi-pass membrane protein</topology>
    </subcellularLocation>
</comment>
<dbReference type="EMBL" id="JBHRTO010000001">
    <property type="protein sequence ID" value="MFC3181971.1"/>
    <property type="molecule type" value="Genomic_DNA"/>
</dbReference>
<evidence type="ECO:0000256" key="4">
    <source>
        <dbReference type="ARBA" id="ARBA00023136"/>
    </source>
</evidence>
<dbReference type="PANTHER" id="PTHR43394:SF1">
    <property type="entry name" value="ATP-BINDING CASSETTE SUB-FAMILY B MEMBER 10, MITOCHONDRIAL"/>
    <property type="match status" value="1"/>
</dbReference>
<dbReference type="Pfam" id="PF00005">
    <property type="entry name" value="ABC_tran"/>
    <property type="match status" value="1"/>
</dbReference>
<feature type="transmembrane region" description="Helical" evidence="5">
    <location>
        <begin position="85"/>
        <end position="109"/>
    </location>
</feature>
<evidence type="ECO:0000256" key="1">
    <source>
        <dbReference type="ARBA" id="ARBA00004651"/>
    </source>
</evidence>
<protein>
    <submittedName>
        <fullName evidence="8">ABC transporter transmembrane domain-containing protein</fullName>
    </submittedName>
</protein>